<keyword evidence="7" id="KW-0732">Signal</keyword>
<dbReference type="GO" id="GO:0005737">
    <property type="term" value="C:cytoplasm"/>
    <property type="evidence" value="ECO:0007669"/>
    <property type="project" value="UniProtKB-SubCell"/>
</dbReference>
<feature type="signal peptide" evidence="7">
    <location>
        <begin position="1"/>
        <end position="19"/>
    </location>
</feature>
<evidence type="ECO:0000256" key="5">
    <source>
        <dbReference type="ARBA" id="ARBA00048116"/>
    </source>
</evidence>
<evidence type="ECO:0000256" key="6">
    <source>
        <dbReference type="HAMAP-Rule" id="MF_03172"/>
    </source>
</evidence>
<dbReference type="GO" id="GO:0036430">
    <property type="term" value="F:CMP kinase activity"/>
    <property type="evidence" value="ECO:0007669"/>
    <property type="project" value="RHEA"/>
</dbReference>
<proteinExistence type="inferred from homology"/>
<dbReference type="GO" id="GO:0005634">
    <property type="term" value="C:nucleus"/>
    <property type="evidence" value="ECO:0007669"/>
    <property type="project" value="UniProtKB-SubCell"/>
</dbReference>
<comment type="catalytic activity">
    <reaction evidence="6">
        <text>dCMP + ATP = dCDP + ADP</text>
        <dbReference type="Rhea" id="RHEA:25094"/>
        <dbReference type="ChEBI" id="CHEBI:30616"/>
        <dbReference type="ChEBI" id="CHEBI:57566"/>
        <dbReference type="ChEBI" id="CHEBI:58593"/>
        <dbReference type="ChEBI" id="CHEBI:456216"/>
        <dbReference type="EC" id="2.7.4.14"/>
    </reaction>
</comment>
<dbReference type="PRINTS" id="PR00094">
    <property type="entry name" value="ADENYLTKNASE"/>
</dbReference>
<reference evidence="8 9" key="1">
    <citation type="journal article" date="2017" name="Int. J. Parasitol.">
        <title>The genome of the protozoan parasite Cystoisospora suis and a reverse vaccinology approach to identify vaccine candidates.</title>
        <authorList>
            <person name="Palmieri N."/>
            <person name="Shrestha A."/>
            <person name="Ruttkowski B."/>
            <person name="Beck T."/>
            <person name="Vogl C."/>
            <person name="Tomley F."/>
            <person name="Blake D.P."/>
            <person name="Joachim A."/>
        </authorList>
    </citation>
    <scope>NUCLEOTIDE SEQUENCE [LARGE SCALE GENOMIC DNA]</scope>
    <source>
        <strain evidence="8 9">Wien I</strain>
    </source>
</reference>
<evidence type="ECO:0000256" key="1">
    <source>
        <dbReference type="ARBA" id="ARBA00022679"/>
    </source>
</evidence>
<keyword evidence="6" id="KW-0539">Nucleus</keyword>
<dbReference type="Pfam" id="PF00406">
    <property type="entry name" value="ADK"/>
    <property type="match status" value="2"/>
</dbReference>
<keyword evidence="6" id="KW-0963">Cytoplasm</keyword>
<keyword evidence="1 6" id="KW-0808">Transferase</keyword>
<organism evidence="8 9">
    <name type="scientific">Cystoisospora suis</name>
    <dbReference type="NCBI Taxonomy" id="483139"/>
    <lineage>
        <taxon>Eukaryota</taxon>
        <taxon>Sar</taxon>
        <taxon>Alveolata</taxon>
        <taxon>Apicomplexa</taxon>
        <taxon>Conoidasida</taxon>
        <taxon>Coccidia</taxon>
        <taxon>Eucoccidiorida</taxon>
        <taxon>Eimeriorina</taxon>
        <taxon>Sarcocystidae</taxon>
        <taxon>Cystoisospora</taxon>
    </lineage>
</organism>
<feature type="binding site" evidence="6">
    <location>
        <position position="432"/>
    </location>
    <ligand>
        <name>a ribonucleoside 5'-phosphate</name>
        <dbReference type="ChEBI" id="CHEBI:58043"/>
    </ligand>
</feature>
<dbReference type="RefSeq" id="XP_067920915.1">
    <property type="nucleotide sequence ID" value="XM_068067109.1"/>
</dbReference>
<dbReference type="GO" id="GO:0033862">
    <property type="term" value="F:UMP kinase activity"/>
    <property type="evidence" value="ECO:0007669"/>
    <property type="project" value="RHEA"/>
</dbReference>
<feature type="binding site" evidence="6">
    <location>
        <position position="335"/>
    </location>
    <ligand>
        <name>CMP</name>
        <dbReference type="ChEBI" id="CHEBI:60377"/>
    </ligand>
</feature>
<dbReference type="GO" id="GO:0006221">
    <property type="term" value="P:pyrimidine nucleotide biosynthetic process"/>
    <property type="evidence" value="ECO:0007669"/>
    <property type="project" value="UniProtKB-UniRule"/>
</dbReference>
<sequence length="476" mass="52773">MSGAGCGALLFFSAVRVLGLCLISSSYLSPIGCMRLPGTRSPLCGCAVLEVKQAKLRARPSYLLPDAAFPLLDVAGPLPESRFVSLFQAPVHRSCNQPCSFPVGHTTSHLVDRLVSLGVQTRGLCEGSGRKPGWLPLFPRDQCHSLPAFVHQLGRAPLVTPVSSFVRRVCIYPGPRLTHLPHAWRPCFPPFLPGPALSFGGFRPRSLRGCFSRNCRQTSLSSAPPRLSSTMASSNSSCHGKPQIVFVLGGPGAGKGTQCELLTKHHNVVHISAGDCLREERQRPNSKDGELIQQCIREGRIVPVEITLTLLLKKMVANGWSRVFLIDGYPRNQDNLNGWLAFTHSENLIEKINQIRSSEPGLACQCDAVLRQLEDEVQQNEQETNEVNRRSGVDLRFCLFLDCPEETMEHRLLERGKSSGRADDNAEAIRKRFKTFKEETMPIVRYFEQKQLLKTIDASHSVEEVWGCVDPLFRSL</sequence>
<dbReference type="AlphaFoldDB" id="A0A2C6KSL8"/>
<evidence type="ECO:0000313" key="8">
    <source>
        <dbReference type="EMBL" id="PHJ19213.1"/>
    </source>
</evidence>
<feature type="region of interest" description="NMPbind" evidence="6">
    <location>
        <begin position="272"/>
        <end position="302"/>
    </location>
</feature>
<comment type="function">
    <text evidence="6">Catalyzes the phosphorylation of pyrimidine nucleoside monophosphates at the expense of ATP. Plays an important role in de novo pyrimidine nucleotide biosynthesis. Has preference for UMP and CMP as phosphate acceptors.</text>
</comment>
<feature type="binding site" evidence="6">
    <location>
        <position position="421"/>
    </location>
    <ligand>
        <name>a ribonucleoside 5'-phosphate</name>
        <dbReference type="ChEBI" id="CHEBI:58043"/>
    </ligand>
</feature>
<gene>
    <name evidence="8" type="ORF">CSUI_006959</name>
</gene>
<comment type="domain">
    <text evidence="6">Consists of three domains, a large central CORE domain and two small peripheral domains, NMPbind and LID, which undergo movements during catalysis. The LID domain closes over the site of phosphoryl transfer upon ATP binding. Assembling and dissambling the active center during each catalytic cycle provides an effective means to prevent ATP hydrolysis.</text>
</comment>
<dbReference type="InterPro" id="IPR000850">
    <property type="entry name" value="Adenylat/UMP-CMP_kin"/>
</dbReference>
<dbReference type="GO" id="GO:0036431">
    <property type="term" value="F:dCMP kinase activity"/>
    <property type="evidence" value="ECO:0007669"/>
    <property type="project" value="RHEA"/>
</dbReference>
<dbReference type="OrthoDB" id="442176at2759"/>
<evidence type="ECO:0000256" key="3">
    <source>
        <dbReference type="ARBA" id="ARBA00022777"/>
    </source>
</evidence>
<evidence type="ECO:0000256" key="4">
    <source>
        <dbReference type="ARBA" id="ARBA00022840"/>
    </source>
</evidence>
<dbReference type="Gene3D" id="3.40.50.300">
    <property type="entry name" value="P-loop containing nucleotide triphosphate hydrolases"/>
    <property type="match status" value="1"/>
</dbReference>
<dbReference type="GO" id="GO:0005524">
    <property type="term" value="F:ATP binding"/>
    <property type="evidence" value="ECO:0007669"/>
    <property type="project" value="UniProtKB-KW"/>
</dbReference>
<feature type="region of interest" description="LID" evidence="6">
    <location>
        <begin position="414"/>
        <end position="424"/>
    </location>
</feature>
<feature type="chain" id="PRO_5012903279" description="UMP-CMP kinase" evidence="7">
    <location>
        <begin position="20"/>
        <end position="476"/>
    </location>
</feature>
<comment type="caution">
    <text evidence="8">The sequence shown here is derived from an EMBL/GenBank/DDBJ whole genome shotgun (WGS) entry which is preliminary data.</text>
</comment>
<dbReference type="VEuPathDB" id="ToxoDB:CSUI_006959"/>
<feature type="binding site" evidence="6">
    <location>
        <position position="415"/>
    </location>
    <ligand>
        <name>ATP</name>
        <dbReference type="ChEBI" id="CHEBI:30616"/>
    </ligand>
</feature>
<dbReference type="HAMAP" id="MF_03172">
    <property type="entry name" value="Adenylate_kinase_UMP_CMP_kin"/>
    <property type="match status" value="1"/>
</dbReference>
<protein>
    <recommendedName>
        <fullName evidence="6">UMP-CMP kinase</fullName>
        <ecNumber evidence="6">2.7.4.14</ecNumber>
    </recommendedName>
    <alternativeName>
        <fullName evidence="6">Deoxycytidylate kinase</fullName>
        <shortName evidence="6">CK</shortName>
        <shortName evidence="6">dCMP kinase</shortName>
    </alternativeName>
    <alternativeName>
        <fullName evidence="6">Uridine monophosphate/cytidine monophosphate kinase</fullName>
        <shortName evidence="6">UMP/CMP kinase</shortName>
        <shortName evidence="6">UMP/CMPK</shortName>
    </alternativeName>
</protein>
<feature type="binding site" evidence="6">
    <location>
        <begin position="328"/>
        <end position="331"/>
    </location>
    <ligand>
        <name>a ribonucleoside 5'-phosphate</name>
        <dbReference type="ChEBI" id="CHEBI:58043"/>
    </ligand>
</feature>
<dbReference type="PANTHER" id="PTHR23359">
    <property type="entry name" value="NUCLEOTIDE KINASE"/>
    <property type="match status" value="1"/>
</dbReference>
<dbReference type="GeneID" id="94430320"/>
<keyword evidence="4 6" id="KW-0067">ATP-binding</keyword>
<comment type="cofactor">
    <cofactor evidence="6">
        <name>Mg(2+)</name>
        <dbReference type="ChEBI" id="CHEBI:18420"/>
    </cofactor>
    <text evidence="6">Binds 1 Mg(2+) ion per monomer.</text>
</comment>
<dbReference type="GO" id="GO:0006207">
    <property type="term" value="P:'de novo' pyrimidine nucleobase biosynthetic process"/>
    <property type="evidence" value="ECO:0007669"/>
    <property type="project" value="InterPro"/>
</dbReference>
<dbReference type="InterPro" id="IPR027417">
    <property type="entry name" value="P-loop_NTPase"/>
</dbReference>
<feature type="binding site" evidence="6">
    <location>
        <begin position="300"/>
        <end position="302"/>
    </location>
    <ligand>
        <name>a ribonucleoside 5'-phosphate</name>
        <dbReference type="ChEBI" id="CHEBI:58043"/>
    </ligand>
</feature>
<dbReference type="EC" id="2.7.4.14" evidence="6"/>
<feature type="binding site" evidence="6">
    <location>
        <position position="460"/>
    </location>
    <ligand>
        <name>ATP</name>
        <dbReference type="ChEBI" id="CHEBI:30616"/>
    </ligand>
</feature>
<name>A0A2C6KSL8_9APIC</name>
<keyword evidence="3 6" id="KW-0418">Kinase</keyword>
<comment type="catalytic activity">
    <reaction evidence="5 6">
        <text>UMP + ATP = UDP + ADP</text>
        <dbReference type="Rhea" id="RHEA:24400"/>
        <dbReference type="ChEBI" id="CHEBI:30616"/>
        <dbReference type="ChEBI" id="CHEBI:57865"/>
        <dbReference type="ChEBI" id="CHEBI:58223"/>
        <dbReference type="ChEBI" id="CHEBI:456216"/>
        <dbReference type="EC" id="2.7.4.14"/>
    </reaction>
</comment>
<evidence type="ECO:0000313" key="9">
    <source>
        <dbReference type="Proteomes" id="UP000221165"/>
    </source>
</evidence>
<dbReference type="HAMAP" id="MF_00235">
    <property type="entry name" value="Adenylate_kinase_Adk"/>
    <property type="match status" value="1"/>
</dbReference>
<evidence type="ECO:0000256" key="2">
    <source>
        <dbReference type="ARBA" id="ARBA00022741"/>
    </source>
</evidence>
<dbReference type="Proteomes" id="UP000221165">
    <property type="component" value="Unassembled WGS sequence"/>
</dbReference>
<feature type="binding site" evidence="6">
    <location>
        <position position="278"/>
    </location>
    <ligand>
        <name>a ribonucleoside 5'-phosphate</name>
        <dbReference type="ChEBI" id="CHEBI:58043"/>
    </ligand>
</feature>
<evidence type="ECO:0000256" key="7">
    <source>
        <dbReference type="SAM" id="SignalP"/>
    </source>
</evidence>
<dbReference type="CDD" id="cd01428">
    <property type="entry name" value="ADK"/>
    <property type="match status" value="1"/>
</dbReference>
<comment type="subunit">
    <text evidence="6">Monomer.</text>
</comment>
<accession>A0A2C6KSL8</accession>
<dbReference type="EMBL" id="MIGC01003583">
    <property type="protein sequence ID" value="PHJ19213.1"/>
    <property type="molecule type" value="Genomic_DNA"/>
</dbReference>
<comment type="subcellular location">
    <subcellularLocation>
        <location evidence="6">Cytoplasm</location>
    </subcellularLocation>
    <subcellularLocation>
        <location evidence="6">Nucleus</location>
    </subcellularLocation>
</comment>
<comment type="similarity">
    <text evidence="6">Belongs to the adenylate kinase family. UMP-CMP kinase subfamily.</text>
</comment>
<keyword evidence="9" id="KW-1185">Reference proteome</keyword>
<dbReference type="SUPFAM" id="SSF52540">
    <property type="entry name" value="P-loop containing nucleoside triphosphate hydrolases"/>
    <property type="match status" value="1"/>
</dbReference>
<keyword evidence="6" id="KW-0665">Pyrimidine biosynthesis</keyword>
<comment type="catalytic activity">
    <reaction evidence="6">
        <text>CMP + ATP = CDP + ADP</text>
        <dbReference type="Rhea" id="RHEA:11600"/>
        <dbReference type="ChEBI" id="CHEBI:30616"/>
        <dbReference type="ChEBI" id="CHEBI:58069"/>
        <dbReference type="ChEBI" id="CHEBI:60377"/>
        <dbReference type="ChEBI" id="CHEBI:456216"/>
        <dbReference type="EC" id="2.7.4.14"/>
    </reaction>
</comment>
<keyword evidence="2 6" id="KW-0547">Nucleotide-binding</keyword>
<dbReference type="InterPro" id="IPR006266">
    <property type="entry name" value="UMP_CMP_kinase"/>
</dbReference>
<feature type="binding site" evidence="6">
    <location>
        <begin position="252"/>
        <end position="257"/>
    </location>
    <ligand>
        <name>ATP</name>
        <dbReference type="ChEBI" id="CHEBI:30616"/>
    </ligand>
</feature>